<dbReference type="Gene3D" id="3.40.50.2300">
    <property type="match status" value="1"/>
</dbReference>
<dbReference type="Pfam" id="PF00072">
    <property type="entry name" value="Response_reg"/>
    <property type="match status" value="1"/>
</dbReference>
<dbReference type="InterPro" id="IPR018060">
    <property type="entry name" value="HTH_AraC"/>
</dbReference>
<evidence type="ECO:0000256" key="2">
    <source>
        <dbReference type="ARBA" id="ARBA00023125"/>
    </source>
</evidence>
<keyword evidence="1" id="KW-0805">Transcription regulation</keyword>
<dbReference type="SUPFAM" id="SSF52172">
    <property type="entry name" value="CheY-like"/>
    <property type="match status" value="1"/>
</dbReference>
<dbReference type="PRINTS" id="PR00032">
    <property type="entry name" value="HTHARAC"/>
</dbReference>
<feature type="domain" description="HTH araC/xylS-type" evidence="5">
    <location>
        <begin position="422"/>
        <end position="520"/>
    </location>
</feature>
<keyword evidence="8" id="KW-1185">Reference proteome</keyword>
<dbReference type="CDD" id="cd17536">
    <property type="entry name" value="REC_YesN-like"/>
    <property type="match status" value="1"/>
</dbReference>
<dbReference type="InterPro" id="IPR018062">
    <property type="entry name" value="HTH_AraC-typ_CS"/>
</dbReference>
<protein>
    <recommendedName>
        <fullName evidence="9">DNA-binding response regulator</fullName>
    </recommendedName>
</protein>
<dbReference type="PROSITE" id="PS50110">
    <property type="entry name" value="RESPONSE_REGULATORY"/>
    <property type="match status" value="1"/>
</dbReference>
<comment type="caution">
    <text evidence="7">The sequence shown here is derived from an EMBL/GenBank/DDBJ whole genome shotgun (WGS) entry which is preliminary data.</text>
</comment>
<dbReference type="PROSITE" id="PS01124">
    <property type="entry name" value="HTH_ARAC_FAMILY_2"/>
    <property type="match status" value="1"/>
</dbReference>
<dbReference type="PROSITE" id="PS00041">
    <property type="entry name" value="HTH_ARAC_FAMILY_1"/>
    <property type="match status" value="1"/>
</dbReference>
<dbReference type="OrthoDB" id="9794370at2"/>
<dbReference type="RefSeq" id="WP_113029891.1">
    <property type="nucleotide sequence ID" value="NZ_QMFB01000002.1"/>
</dbReference>
<dbReference type="GO" id="GO:0000160">
    <property type="term" value="P:phosphorelay signal transduction system"/>
    <property type="evidence" value="ECO:0007669"/>
    <property type="project" value="InterPro"/>
</dbReference>
<keyword evidence="4" id="KW-0597">Phosphoprotein</keyword>
<keyword evidence="2" id="KW-0238">DNA-binding</keyword>
<dbReference type="SMART" id="SM00342">
    <property type="entry name" value="HTH_ARAC"/>
    <property type="match status" value="1"/>
</dbReference>
<evidence type="ECO:0000256" key="4">
    <source>
        <dbReference type="PROSITE-ProRule" id="PRU00169"/>
    </source>
</evidence>
<evidence type="ECO:0000256" key="3">
    <source>
        <dbReference type="ARBA" id="ARBA00023163"/>
    </source>
</evidence>
<dbReference type="SUPFAM" id="SSF46689">
    <property type="entry name" value="Homeodomain-like"/>
    <property type="match status" value="2"/>
</dbReference>
<sequence>MYTVMIADDEDHIRTGMPKLISALDNEWEVCGSAANGLELLELLEAREADLVIMDIRMPHMDGFELLKRIRQENLEIPVILITGFQDFAYAQKALRLGAMDILTKPIDWNELKRALTNVKQWIRDNRDEAAQQKTNQYQMGRVQKQLREKLVTELIEGIHINPVSIKEELKELGIPYDKDSFATYLCYISVSQQSVAPKDFAYYSLSFKMIAEESLQAAKCPFAAICLRRPDYLMLFLYDAGEDRVIEEVKIRFFIEELTEKVKALLPLPWEYGLSGLVTSIGYLREGYTSAKTDFLRKQYVSWAAAENGQMQEDFRMIADYIGRRLERKEWNESAIRGELAGWQQMREPLAFRYIVMYGLVWMNEIADQRGLFPDGGKGIVADTKSIMVQPTDELITLFASKLKELNEMTARQQDDVPAIHAAKQYIHSHLDEQLTLSSVARHVYVHPNYLSYLFTKETNTSFIQYVNWARIQQAKERLAHTDQKIIEIAESLGYRSSTYFSRVFQKETGLSPKEYRQAHKGNTAPDYKFERKLARDKVLKTMEGF</sequence>
<evidence type="ECO:0000256" key="1">
    <source>
        <dbReference type="ARBA" id="ARBA00023015"/>
    </source>
</evidence>
<accession>A0A329MRB7</accession>
<dbReference type="PANTHER" id="PTHR43280:SF10">
    <property type="entry name" value="REGULATORY PROTEIN POCR"/>
    <property type="match status" value="1"/>
</dbReference>
<gene>
    <name evidence="7" type="ORF">DQG23_05985</name>
</gene>
<dbReference type="InterPro" id="IPR011006">
    <property type="entry name" value="CheY-like_superfamily"/>
</dbReference>
<dbReference type="SMART" id="SM00448">
    <property type="entry name" value="REC"/>
    <property type="match status" value="1"/>
</dbReference>
<organism evidence="7 8">
    <name type="scientific">Paenibacillus contaminans</name>
    <dbReference type="NCBI Taxonomy" id="450362"/>
    <lineage>
        <taxon>Bacteria</taxon>
        <taxon>Bacillati</taxon>
        <taxon>Bacillota</taxon>
        <taxon>Bacilli</taxon>
        <taxon>Bacillales</taxon>
        <taxon>Paenibacillaceae</taxon>
        <taxon>Paenibacillus</taxon>
    </lineage>
</organism>
<proteinExistence type="predicted"/>
<dbReference type="PANTHER" id="PTHR43280">
    <property type="entry name" value="ARAC-FAMILY TRANSCRIPTIONAL REGULATOR"/>
    <property type="match status" value="1"/>
</dbReference>
<dbReference type="GO" id="GO:0003700">
    <property type="term" value="F:DNA-binding transcription factor activity"/>
    <property type="evidence" value="ECO:0007669"/>
    <property type="project" value="InterPro"/>
</dbReference>
<reference evidence="7 8" key="1">
    <citation type="journal article" date="2009" name="Int. J. Syst. Evol. Microbiol.">
        <title>Paenibacillus contaminans sp. nov., isolated from a contaminated laboratory plate.</title>
        <authorList>
            <person name="Chou J.H."/>
            <person name="Lee J.H."/>
            <person name="Lin M.C."/>
            <person name="Chang P.S."/>
            <person name="Arun A.B."/>
            <person name="Young C.C."/>
            <person name="Chen W.M."/>
        </authorList>
    </citation>
    <scope>NUCLEOTIDE SEQUENCE [LARGE SCALE GENOMIC DNA]</scope>
    <source>
        <strain evidence="7 8">CKOBP-6</strain>
    </source>
</reference>
<keyword evidence="3" id="KW-0804">Transcription</keyword>
<dbReference type="AlphaFoldDB" id="A0A329MRB7"/>
<feature type="domain" description="Response regulatory" evidence="6">
    <location>
        <begin position="3"/>
        <end position="120"/>
    </location>
</feature>
<evidence type="ECO:0000313" key="8">
    <source>
        <dbReference type="Proteomes" id="UP000250369"/>
    </source>
</evidence>
<dbReference type="EMBL" id="QMFB01000002">
    <property type="protein sequence ID" value="RAV22485.1"/>
    <property type="molecule type" value="Genomic_DNA"/>
</dbReference>
<dbReference type="InterPro" id="IPR001789">
    <property type="entry name" value="Sig_transdc_resp-reg_receiver"/>
</dbReference>
<dbReference type="Gene3D" id="1.10.10.60">
    <property type="entry name" value="Homeodomain-like"/>
    <property type="match status" value="2"/>
</dbReference>
<evidence type="ECO:0000313" key="7">
    <source>
        <dbReference type="EMBL" id="RAV22485.1"/>
    </source>
</evidence>
<feature type="modified residue" description="4-aspartylphosphate" evidence="4">
    <location>
        <position position="55"/>
    </location>
</feature>
<dbReference type="Proteomes" id="UP000250369">
    <property type="component" value="Unassembled WGS sequence"/>
</dbReference>
<dbReference type="Pfam" id="PF12833">
    <property type="entry name" value="HTH_18"/>
    <property type="match status" value="1"/>
</dbReference>
<dbReference type="InterPro" id="IPR020449">
    <property type="entry name" value="Tscrpt_reg_AraC-type_HTH"/>
</dbReference>
<evidence type="ECO:0000259" key="5">
    <source>
        <dbReference type="PROSITE" id="PS01124"/>
    </source>
</evidence>
<evidence type="ECO:0000259" key="6">
    <source>
        <dbReference type="PROSITE" id="PS50110"/>
    </source>
</evidence>
<dbReference type="InterPro" id="IPR009057">
    <property type="entry name" value="Homeodomain-like_sf"/>
</dbReference>
<name>A0A329MRB7_9BACL</name>
<dbReference type="GO" id="GO:0043565">
    <property type="term" value="F:sequence-specific DNA binding"/>
    <property type="evidence" value="ECO:0007669"/>
    <property type="project" value="InterPro"/>
</dbReference>
<evidence type="ECO:0008006" key="9">
    <source>
        <dbReference type="Google" id="ProtNLM"/>
    </source>
</evidence>